<dbReference type="GO" id="GO:0051707">
    <property type="term" value="P:response to other organism"/>
    <property type="evidence" value="ECO:0007669"/>
    <property type="project" value="UniProtKB-ARBA"/>
</dbReference>
<dbReference type="PANTHER" id="PTHR19338">
    <property type="entry name" value="TRANSLOCASE OF INNER MITOCHONDRIAL MEMBRANE 13 HOMOLOG"/>
    <property type="match status" value="1"/>
</dbReference>
<dbReference type="SUPFAM" id="SSF52058">
    <property type="entry name" value="L domain-like"/>
    <property type="match status" value="1"/>
</dbReference>
<feature type="domain" description="Disease resistance R13L4/SHOC-2-like LRR" evidence="9">
    <location>
        <begin position="505"/>
        <end position="870"/>
    </location>
</feature>
<dbReference type="PANTHER" id="PTHR19338:SF55">
    <property type="entry name" value="OS03G0422900 PROTEIN"/>
    <property type="match status" value="1"/>
</dbReference>
<dbReference type="FunFam" id="3.40.50.300:FF:001091">
    <property type="entry name" value="Probable disease resistance protein At1g61300"/>
    <property type="match status" value="1"/>
</dbReference>
<feature type="non-terminal residue" evidence="10">
    <location>
        <position position="1"/>
    </location>
</feature>
<accession>A0A5J9VQL1</accession>
<dbReference type="Gene3D" id="3.80.10.10">
    <property type="entry name" value="Ribonuclease Inhibitor"/>
    <property type="match status" value="1"/>
</dbReference>
<dbReference type="InterPro" id="IPR002182">
    <property type="entry name" value="NB-ARC"/>
</dbReference>
<feature type="domain" description="Disease resistance N-terminal" evidence="8">
    <location>
        <begin position="141"/>
        <end position="222"/>
    </location>
</feature>
<keyword evidence="11" id="KW-1185">Reference proteome</keyword>
<dbReference type="InterPro" id="IPR027417">
    <property type="entry name" value="P-loop_NTPase"/>
</dbReference>
<evidence type="ECO:0008006" key="12">
    <source>
        <dbReference type="Google" id="ProtNLM"/>
    </source>
</evidence>
<dbReference type="SUPFAM" id="SSF52540">
    <property type="entry name" value="P-loop containing nucleoside triphosphate hydrolases"/>
    <property type="match status" value="1"/>
</dbReference>
<dbReference type="Pfam" id="PF00931">
    <property type="entry name" value="NB-ARC"/>
    <property type="match status" value="1"/>
</dbReference>
<dbReference type="InterPro" id="IPR041118">
    <property type="entry name" value="Rx_N"/>
</dbReference>
<evidence type="ECO:0000256" key="2">
    <source>
        <dbReference type="ARBA" id="ARBA00022614"/>
    </source>
</evidence>
<keyword evidence="5" id="KW-0611">Plant defense</keyword>
<reference evidence="10 11" key="1">
    <citation type="journal article" date="2019" name="Sci. Rep.">
        <title>A high-quality genome of Eragrostis curvula grass provides insights into Poaceae evolution and supports new strategies to enhance forage quality.</title>
        <authorList>
            <person name="Carballo J."/>
            <person name="Santos B.A.C.M."/>
            <person name="Zappacosta D."/>
            <person name="Garbus I."/>
            <person name="Selva J.P."/>
            <person name="Gallo C.A."/>
            <person name="Diaz A."/>
            <person name="Albertini E."/>
            <person name="Caccamo M."/>
            <person name="Echenique V."/>
        </authorList>
    </citation>
    <scope>NUCLEOTIDE SEQUENCE [LARGE SCALE GENOMIC DNA]</scope>
    <source>
        <strain evidence="11">cv. Victoria</strain>
        <tissue evidence="10">Leaf</tissue>
    </source>
</reference>
<gene>
    <name evidence="10" type="ORF">EJB05_11450</name>
</gene>
<dbReference type="AlphaFoldDB" id="A0A5J9VQL1"/>
<name>A0A5J9VQL1_9POAL</name>
<dbReference type="PRINTS" id="PR00364">
    <property type="entry name" value="DISEASERSIST"/>
</dbReference>
<dbReference type="OrthoDB" id="619303at2759"/>
<dbReference type="Proteomes" id="UP000324897">
    <property type="component" value="Chromosome 4"/>
</dbReference>
<evidence type="ECO:0000259" key="8">
    <source>
        <dbReference type="Pfam" id="PF18052"/>
    </source>
</evidence>
<dbReference type="InterPro" id="IPR055414">
    <property type="entry name" value="LRR_R13L4/SHOC2-like"/>
</dbReference>
<proteinExistence type="inferred from homology"/>
<evidence type="ECO:0000313" key="11">
    <source>
        <dbReference type="Proteomes" id="UP000324897"/>
    </source>
</evidence>
<dbReference type="CDD" id="cd14798">
    <property type="entry name" value="RX-CC_like"/>
    <property type="match status" value="1"/>
</dbReference>
<sequence>MVTSRVADVIASVGILPPDLEEFFDYMEFIMDSPSPTYLDRHDINNHVFHLEDDAATLESTKEIIHKDNMNTSFVRTMDPINSEIIWSSRLPWTTPDIRLRAGGSSLDTSFRTGGLNAHGDTRCDSKEMEHAVVSAAQGTVHTLLGKLGTILVQEAQLLGSLRSQLQYLKDELESMTAFLQDLAETDEHRKQAKIWMKQVREIAYDVEDCIDEFKHHLGDSNGGEGGGVPVALWRRTIHKLLTIRVRHRIVKQIQELKMRTKDISDRNSRYNSNNLIVGAAGSSTAAYDTPTNRLDLDARLTALFPERRQLVGIELRQDNLMQWLMEENMQQLRVISIFGFGGLGKTTLAMTVYQSLSAKGGRFQCQAFVTVSQRFDVKVLMKDILLQIIQPVHQKDCNTPSRAGETPLEDLLKGMEAWDVGQLASTLRQQLETKRYLIVLDDIWSIAAWESIRFSLPDSNNGSRILITTRIRIVAHTCCFHEHDRAYEIEPLTNYESRHLMLSHVRSLSIFADGEILQFGWMKLMRVLDLEGNEFLRNKDLKNVCMLFQLEYLGLRRTHVMELPKQIRNLQKLVTLDIRETGIKILPTGITNLPLLANLLGGRGFYNHNGVWPVSEYWGLHVPNKLGNLKALKTLAQVEIIDCNSSSIIELGKLSQLRKLGVMMFVDDDNTWASLISVLECLSNSLCSLLLWRPYGKMNFDTLDSLTRPPIFMKSINFRVRGQLRKLPKWFLLLSNLTELTLRATELSIKEDLKVLARLPSLLYLRLHHSAYVEAEFTIAASEFPCLKLLVIHLAMFEAWKARFHKGALPRLEKLELSLFEEASIQDVSGIEFLPSLKDVSISACPGNAMEETIQALTVDAPKNLNKPTVTFNSKKWVPMKSRSDPPLDHRGNLRSSHLDDLRASTANATLLYIWSYIRVLHHAYNFGCWIAAEGNSQIFFLWTQNKTEPWS</sequence>
<evidence type="ECO:0000256" key="4">
    <source>
        <dbReference type="ARBA" id="ARBA00022741"/>
    </source>
</evidence>
<dbReference type="Gramene" id="TVU38098">
    <property type="protein sequence ID" value="TVU38098"/>
    <property type="gene ID" value="EJB05_11450"/>
</dbReference>
<comment type="caution">
    <text evidence="10">The sequence shown here is derived from an EMBL/GenBank/DDBJ whole genome shotgun (WGS) entry which is preliminary data.</text>
</comment>
<dbReference type="Gene3D" id="3.40.50.300">
    <property type="entry name" value="P-loop containing nucleotide triphosphate hydrolases"/>
    <property type="match status" value="1"/>
</dbReference>
<dbReference type="EMBL" id="RWGY01000007">
    <property type="protein sequence ID" value="TVU38098.1"/>
    <property type="molecule type" value="Genomic_DNA"/>
</dbReference>
<evidence type="ECO:0000256" key="5">
    <source>
        <dbReference type="ARBA" id="ARBA00022821"/>
    </source>
</evidence>
<keyword evidence="6" id="KW-0175">Coiled coil</keyword>
<protein>
    <recommendedName>
        <fullName evidence="12">AAA+ ATPase domain-containing protein</fullName>
    </recommendedName>
</protein>
<dbReference type="Pfam" id="PF23598">
    <property type="entry name" value="LRR_14"/>
    <property type="match status" value="1"/>
</dbReference>
<evidence type="ECO:0000259" key="7">
    <source>
        <dbReference type="Pfam" id="PF00931"/>
    </source>
</evidence>
<dbReference type="InterPro" id="IPR032675">
    <property type="entry name" value="LRR_dom_sf"/>
</dbReference>
<keyword evidence="3" id="KW-0677">Repeat</keyword>
<dbReference type="Pfam" id="PF18052">
    <property type="entry name" value="Rx_N"/>
    <property type="match status" value="1"/>
</dbReference>
<evidence type="ECO:0000256" key="1">
    <source>
        <dbReference type="ARBA" id="ARBA00008894"/>
    </source>
</evidence>
<keyword evidence="2" id="KW-0433">Leucine-rich repeat</keyword>
<dbReference type="GO" id="GO:0043531">
    <property type="term" value="F:ADP binding"/>
    <property type="evidence" value="ECO:0007669"/>
    <property type="project" value="InterPro"/>
</dbReference>
<evidence type="ECO:0000256" key="3">
    <source>
        <dbReference type="ARBA" id="ARBA00022737"/>
    </source>
</evidence>
<evidence type="ECO:0000259" key="9">
    <source>
        <dbReference type="Pfam" id="PF23598"/>
    </source>
</evidence>
<organism evidence="10 11">
    <name type="scientific">Eragrostis curvula</name>
    <name type="common">weeping love grass</name>
    <dbReference type="NCBI Taxonomy" id="38414"/>
    <lineage>
        <taxon>Eukaryota</taxon>
        <taxon>Viridiplantae</taxon>
        <taxon>Streptophyta</taxon>
        <taxon>Embryophyta</taxon>
        <taxon>Tracheophyta</taxon>
        <taxon>Spermatophyta</taxon>
        <taxon>Magnoliopsida</taxon>
        <taxon>Liliopsida</taxon>
        <taxon>Poales</taxon>
        <taxon>Poaceae</taxon>
        <taxon>PACMAD clade</taxon>
        <taxon>Chloridoideae</taxon>
        <taxon>Eragrostideae</taxon>
        <taxon>Eragrostidinae</taxon>
        <taxon>Eragrostis</taxon>
    </lineage>
</organism>
<keyword evidence="4" id="KW-0547">Nucleotide-binding</keyword>
<dbReference type="GO" id="GO:0006952">
    <property type="term" value="P:defense response"/>
    <property type="evidence" value="ECO:0007669"/>
    <property type="project" value="UniProtKB-KW"/>
</dbReference>
<dbReference type="Gene3D" id="1.20.5.4130">
    <property type="match status" value="1"/>
</dbReference>
<evidence type="ECO:0000313" key="10">
    <source>
        <dbReference type="EMBL" id="TVU38098.1"/>
    </source>
</evidence>
<comment type="similarity">
    <text evidence="1">Belongs to the disease resistance NB-LRR family.</text>
</comment>
<evidence type="ECO:0000256" key="6">
    <source>
        <dbReference type="ARBA" id="ARBA00023054"/>
    </source>
</evidence>
<feature type="domain" description="NB-ARC" evidence="7">
    <location>
        <begin position="318"/>
        <end position="503"/>
    </location>
</feature>
<dbReference type="InterPro" id="IPR038005">
    <property type="entry name" value="RX-like_CC"/>
</dbReference>